<comment type="similarity">
    <text evidence="1">Belongs to the helicase family.</text>
</comment>
<dbReference type="PANTHER" id="PTHR10492">
    <property type="match status" value="1"/>
</dbReference>
<dbReference type="InterPro" id="IPR010285">
    <property type="entry name" value="DNA_helicase_pif1-like_DEAD"/>
</dbReference>
<evidence type="ECO:0000313" key="4">
    <source>
        <dbReference type="Proteomes" id="UP000646827"/>
    </source>
</evidence>
<keyword evidence="1" id="KW-0227">DNA damage</keyword>
<dbReference type="GO" id="GO:0006281">
    <property type="term" value="P:DNA repair"/>
    <property type="evidence" value="ECO:0007669"/>
    <property type="project" value="UniProtKB-KW"/>
</dbReference>
<comment type="caution">
    <text evidence="3">The sequence shown here is derived from an EMBL/GenBank/DDBJ whole genome shotgun (WGS) entry which is preliminary data.</text>
</comment>
<keyword evidence="1" id="KW-0547">Nucleotide-binding</keyword>
<evidence type="ECO:0000256" key="1">
    <source>
        <dbReference type="RuleBase" id="RU363044"/>
    </source>
</evidence>
<dbReference type="GO" id="GO:0043139">
    <property type="term" value="F:5'-3' DNA helicase activity"/>
    <property type="evidence" value="ECO:0007669"/>
    <property type="project" value="UniProtKB-EC"/>
</dbReference>
<gene>
    <name evidence="3" type="ORF">INT45_009142</name>
</gene>
<keyword evidence="1" id="KW-0378">Hydrolase</keyword>
<evidence type="ECO:0000313" key="3">
    <source>
        <dbReference type="EMBL" id="KAG2228096.1"/>
    </source>
</evidence>
<proteinExistence type="inferred from homology"/>
<feature type="domain" description="DNA helicase Pif1-like DEAD-box helicase" evidence="2">
    <location>
        <begin position="69"/>
        <end position="157"/>
    </location>
</feature>
<comment type="catalytic activity">
    <reaction evidence="1">
        <text>ATP + H2O = ADP + phosphate + H(+)</text>
        <dbReference type="Rhea" id="RHEA:13065"/>
        <dbReference type="ChEBI" id="CHEBI:15377"/>
        <dbReference type="ChEBI" id="CHEBI:15378"/>
        <dbReference type="ChEBI" id="CHEBI:30616"/>
        <dbReference type="ChEBI" id="CHEBI:43474"/>
        <dbReference type="ChEBI" id="CHEBI:456216"/>
        <dbReference type="EC" id="5.6.2.3"/>
    </reaction>
</comment>
<keyword evidence="1" id="KW-0347">Helicase</keyword>
<dbReference type="OrthoDB" id="1930718at2759"/>
<keyword evidence="4" id="KW-1185">Reference proteome</keyword>
<keyword evidence="1" id="KW-0233">DNA recombination</keyword>
<keyword evidence="1" id="KW-0234">DNA repair</keyword>
<comment type="cofactor">
    <cofactor evidence="1">
        <name>Mg(2+)</name>
        <dbReference type="ChEBI" id="CHEBI:18420"/>
    </cofactor>
</comment>
<reference evidence="3 4" key="1">
    <citation type="submission" date="2020-12" db="EMBL/GenBank/DDBJ databases">
        <title>Metabolic potential, ecology and presence of endohyphal bacteria is reflected in genomic diversity of Mucoromycotina.</title>
        <authorList>
            <person name="Muszewska A."/>
            <person name="Okrasinska A."/>
            <person name="Steczkiewicz K."/>
            <person name="Drgas O."/>
            <person name="Orlowska M."/>
            <person name="Perlinska-Lenart U."/>
            <person name="Aleksandrzak-Piekarczyk T."/>
            <person name="Szatraj K."/>
            <person name="Zielenkiewicz U."/>
            <person name="Pilsyk S."/>
            <person name="Malc E."/>
            <person name="Mieczkowski P."/>
            <person name="Kruszewska J.S."/>
            <person name="Biernat P."/>
            <person name="Pawlowska J."/>
        </authorList>
    </citation>
    <scope>NUCLEOTIDE SEQUENCE [LARGE SCALE GENOMIC DNA]</scope>
    <source>
        <strain evidence="3 4">CBS 142.35</strain>
    </source>
</reference>
<dbReference type="EMBL" id="JAEPRB010000002">
    <property type="protein sequence ID" value="KAG2228096.1"/>
    <property type="molecule type" value="Genomic_DNA"/>
</dbReference>
<name>A0A8H7VMG5_9FUNG</name>
<dbReference type="GO" id="GO:0006310">
    <property type="term" value="P:DNA recombination"/>
    <property type="evidence" value="ECO:0007669"/>
    <property type="project" value="UniProtKB-KW"/>
</dbReference>
<organism evidence="3 4">
    <name type="scientific">Circinella minor</name>
    <dbReference type="NCBI Taxonomy" id="1195481"/>
    <lineage>
        <taxon>Eukaryota</taxon>
        <taxon>Fungi</taxon>
        <taxon>Fungi incertae sedis</taxon>
        <taxon>Mucoromycota</taxon>
        <taxon>Mucoromycotina</taxon>
        <taxon>Mucoromycetes</taxon>
        <taxon>Mucorales</taxon>
        <taxon>Lichtheimiaceae</taxon>
        <taxon>Circinella</taxon>
    </lineage>
</organism>
<dbReference type="Proteomes" id="UP000646827">
    <property type="component" value="Unassembled WGS sequence"/>
</dbReference>
<dbReference type="PANTHER" id="PTHR10492:SF57">
    <property type="entry name" value="ATP-DEPENDENT DNA HELICASE"/>
    <property type="match status" value="1"/>
</dbReference>
<dbReference type="Pfam" id="PF05970">
    <property type="entry name" value="PIF1"/>
    <property type="match status" value="1"/>
</dbReference>
<dbReference type="GO" id="GO:0000723">
    <property type="term" value="P:telomere maintenance"/>
    <property type="evidence" value="ECO:0007669"/>
    <property type="project" value="InterPro"/>
</dbReference>
<dbReference type="AlphaFoldDB" id="A0A8H7VMG5"/>
<protein>
    <recommendedName>
        <fullName evidence="1">ATP-dependent DNA helicase</fullName>
        <ecNumber evidence="1">5.6.2.3</ecNumber>
    </recommendedName>
</protein>
<accession>A0A8H7VMG5</accession>
<dbReference type="EC" id="5.6.2.3" evidence="1"/>
<dbReference type="GO" id="GO:0016787">
    <property type="term" value="F:hydrolase activity"/>
    <property type="evidence" value="ECO:0007669"/>
    <property type="project" value="UniProtKB-KW"/>
</dbReference>
<dbReference type="GO" id="GO:0005524">
    <property type="term" value="F:ATP binding"/>
    <property type="evidence" value="ECO:0007669"/>
    <property type="project" value="UniProtKB-KW"/>
</dbReference>
<evidence type="ECO:0000259" key="2">
    <source>
        <dbReference type="Pfam" id="PF05970"/>
    </source>
</evidence>
<keyword evidence="1" id="KW-0067">ATP-binding</keyword>
<sequence length="171" mass="19104">MFFKFLSSEPINHKLFGLSFLYRLSTGSTTNCFFFPSGLSSGTTRKIVLTVAFSGIAVLLLRGSRTGLSFIIWDEPHMRHSFASEPANRLLQDIMGRVDSCYEHITLSGKAVVIDGDSRQTFPIVSNRNKPDILSASLPNTQLFQYFENTYLTENMDVPGNANLQIIDALQ</sequence>